<dbReference type="Gene3D" id="2.60.120.260">
    <property type="entry name" value="Galactose-binding domain-like"/>
    <property type="match status" value="2"/>
</dbReference>
<evidence type="ECO:0000313" key="2">
    <source>
        <dbReference type="Proteomes" id="UP000037551"/>
    </source>
</evidence>
<dbReference type="Proteomes" id="UP000037551">
    <property type="component" value="Unassembled WGS sequence"/>
</dbReference>
<protein>
    <submittedName>
        <fullName evidence="1">Uncharacterized protein</fullName>
    </submittedName>
</protein>
<organism evidence="1 2">
    <name type="scientific">Pseudomonas fildesensis</name>
    <dbReference type="NCBI Taxonomy" id="1674920"/>
    <lineage>
        <taxon>Bacteria</taxon>
        <taxon>Pseudomonadati</taxon>
        <taxon>Pseudomonadota</taxon>
        <taxon>Gammaproteobacteria</taxon>
        <taxon>Pseudomonadales</taxon>
        <taxon>Pseudomonadaceae</taxon>
        <taxon>Pseudomonas</taxon>
    </lineage>
</organism>
<gene>
    <name evidence="1" type="ORF">ACR52_19310</name>
</gene>
<dbReference type="InterPro" id="IPR008979">
    <property type="entry name" value="Galactose-bd-like_sf"/>
</dbReference>
<dbReference type="OrthoDB" id="6838036at2"/>
<reference evidence="1 2" key="1">
    <citation type="submission" date="2015-06" db="EMBL/GenBank/DDBJ databases">
        <title>Draft genome sequence of an Antarctic Pseudomonas sp. strain KG01 with full potential for biotechnological applications.</title>
        <authorList>
            <person name="Pavlov M.S."/>
            <person name="Lira F."/>
            <person name="Martinez J.L."/>
            <person name="Marshall S.H."/>
        </authorList>
    </citation>
    <scope>NUCLEOTIDE SEQUENCE [LARGE SCALE GENOMIC DNA]</scope>
    <source>
        <strain evidence="1 2">KG01</strain>
    </source>
</reference>
<accession>A0A0J8IRI3</accession>
<name>A0A0J8IRI3_9PSED</name>
<dbReference type="SUPFAM" id="SSF49785">
    <property type="entry name" value="Galactose-binding domain-like"/>
    <property type="match status" value="1"/>
</dbReference>
<dbReference type="PATRIC" id="fig|1674920.3.peg.2251"/>
<sequence>MATLIPLANNLVINGNFALNGSNWNATAVPPGHVDFSEQSCILRTNGSAEQAMPVLSATGYTFSVYSLITYQGEGAAHVQFQPSGTRESIPLSGNHGWVRQMLMFTTPAGTTTATVQLEGTKGDVWFDNVRLVEEEGPVVPSELILNGDFSENNRYWAVTRPELPSNVTFTDGRCQLTLMGYMEQQIPVIPEQTYNFSIDARGITGGHGFVRFHLAAGNVPEVELRGDGWDTYPFSLTVPAGVTEFTLQVEGTTFLEVDNLSLTPSGRANTHITSRPPSQENRIMATATARKAPIRKTETQFFQGKIGSADFKADFLENNLKNNFWLAQGTMKIPPSETSKQVVIFKYSSTLQSGRYSLPDNPEVRRPTHSCPQSVDQEAARFSVILMTIDENPVPAYEAQRGTVEFFHDPNDNSVNGALDVYFVDVNNNEVHMQMLFSI</sequence>
<proteinExistence type="predicted"/>
<dbReference type="EMBL" id="LFMW01000012">
    <property type="protein sequence ID" value="KMT54291.1"/>
    <property type="molecule type" value="Genomic_DNA"/>
</dbReference>
<evidence type="ECO:0000313" key="1">
    <source>
        <dbReference type="EMBL" id="KMT54291.1"/>
    </source>
</evidence>
<dbReference type="AlphaFoldDB" id="A0A0J8IRI3"/>
<keyword evidence="2" id="KW-1185">Reference proteome</keyword>
<comment type="caution">
    <text evidence="1">The sequence shown here is derived from an EMBL/GenBank/DDBJ whole genome shotgun (WGS) entry which is preliminary data.</text>
</comment>
<dbReference type="RefSeq" id="WP_048727949.1">
    <property type="nucleotide sequence ID" value="NZ_LFMW01000012.1"/>
</dbReference>